<sequence length="192" mass="20423">HFSATPVHGCSGTSTRTADSPGCAPPPGACAARTTWSPSCWTAPRELGGDLRYSHELESFVQDPEGVTTVVLDGTTGRRYTVRTDYLVAADGPRSPVRRSLGIAQTGPGDLFANVSVTFRSRLLADAVGDRRFLCCYLIGPDSQTGALLPVDNKENWVFHVPWHPDAGQKGPRSSPTTVRAGTSARPTESGL</sequence>
<evidence type="ECO:0000256" key="5">
    <source>
        <dbReference type="SAM" id="MobiDB-lite"/>
    </source>
</evidence>
<feature type="domain" description="FAD-binding" evidence="6">
    <location>
        <begin position="45"/>
        <end position="181"/>
    </location>
</feature>
<comment type="cofactor">
    <cofactor evidence="1">
        <name>FAD</name>
        <dbReference type="ChEBI" id="CHEBI:57692"/>
    </cofactor>
</comment>
<evidence type="ECO:0000259" key="6">
    <source>
        <dbReference type="Pfam" id="PF01494"/>
    </source>
</evidence>
<dbReference type="Gene3D" id="3.50.50.60">
    <property type="entry name" value="FAD/NAD(P)-binding domain"/>
    <property type="match status" value="1"/>
</dbReference>
<dbReference type="PANTHER" id="PTHR43004:SF19">
    <property type="entry name" value="BINDING MONOOXYGENASE, PUTATIVE (JCVI)-RELATED"/>
    <property type="match status" value="1"/>
</dbReference>
<dbReference type="InterPro" id="IPR002938">
    <property type="entry name" value="FAD-bd"/>
</dbReference>
<keyword evidence="2" id="KW-0285">Flavoprotein</keyword>
<protein>
    <submittedName>
        <fullName evidence="7">Hydroxylase-like protein</fullName>
    </submittedName>
</protein>
<evidence type="ECO:0000313" key="7">
    <source>
        <dbReference type="EMBL" id="AAL34110.1"/>
    </source>
</evidence>
<dbReference type="GO" id="GO:0016709">
    <property type="term" value="F:oxidoreductase activity, acting on paired donors, with incorporation or reduction of molecular oxygen, NAD(P)H as one donor, and incorporation of one atom of oxygen"/>
    <property type="evidence" value="ECO:0007669"/>
    <property type="project" value="UniProtKB-ARBA"/>
</dbReference>
<proteinExistence type="evidence at transcript level"/>
<dbReference type="Pfam" id="PF01494">
    <property type="entry name" value="FAD_binding_3"/>
    <property type="match status" value="1"/>
</dbReference>
<name>Q8X1X5_PARBR</name>
<dbReference type="EMBL" id="AF441398">
    <property type="protein sequence ID" value="AAL34110.1"/>
    <property type="molecule type" value="mRNA"/>
</dbReference>
<evidence type="ECO:0000256" key="3">
    <source>
        <dbReference type="ARBA" id="ARBA00022827"/>
    </source>
</evidence>
<organism evidence="7">
    <name type="scientific">Paracoccidioides brasiliensis</name>
    <dbReference type="NCBI Taxonomy" id="121759"/>
    <lineage>
        <taxon>Eukaryota</taxon>
        <taxon>Fungi</taxon>
        <taxon>Dikarya</taxon>
        <taxon>Ascomycota</taxon>
        <taxon>Pezizomycotina</taxon>
        <taxon>Eurotiomycetes</taxon>
        <taxon>Eurotiomycetidae</taxon>
        <taxon>Onygenales</taxon>
        <taxon>Ajellomycetaceae</taxon>
        <taxon>Paracoccidioides</taxon>
    </lineage>
</organism>
<dbReference type="InterPro" id="IPR036188">
    <property type="entry name" value="FAD/NAD-bd_sf"/>
</dbReference>
<evidence type="ECO:0000256" key="4">
    <source>
        <dbReference type="ARBA" id="ARBA00023002"/>
    </source>
</evidence>
<reference evidence="7" key="1">
    <citation type="submission" date="2001-10" db="EMBL/GenBank/DDBJ databases">
        <title>The hydroxylase encoding cDNA of Paracoccidioides brasiliensis.</title>
        <authorList>
            <person name="Jesuino R.S.A."/>
            <person name="Pereira M."/>
            <person name="Parente J.A."/>
            <person name="Mendes C.E.R."/>
            <person name="Felipe M.S.S."/>
            <person name="Azevedo M.O."/>
            <person name="Soares C.M.A."/>
        </authorList>
    </citation>
    <scope>NUCLEOTIDE SEQUENCE</scope>
</reference>
<feature type="non-terminal residue" evidence="7">
    <location>
        <position position="192"/>
    </location>
</feature>
<feature type="compositionally biased region" description="Polar residues" evidence="5">
    <location>
        <begin position="172"/>
        <end position="192"/>
    </location>
</feature>
<dbReference type="GO" id="GO:0071949">
    <property type="term" value="F:FAD binding"/>
    <property type="evidence" value="ECO:0007669"/>
    <property type="project" value="InterPro"/>
</dbReference>
<feature type="region of interest" description="Disordered" evidence="5">
    <location>
        <begin position="1"/>
        <end position="28"/>
    </location>
</feature>
<dbReference type="PANTHER" id="PTHR43004">
    <property type="entry name" value="TRK SYSTEM POTASSIUM UPTAKE PROTEIN"/>
    <property type="match status" value="1"/>
</dbReference>
<accession>Q8X1X5</accession>
<dbReference type="AlphaFoldDB" id="Q8X1X5"/>
<keyword evidence="3" id="KW-0274">FAD</keyword>
<evidence type="ECO:0000256" key="1">
    <source>
        <dbReference type="ARBA" id="ARBA00001974"/>
    </source>
</evidence>
<feature type="region of interest" description="Disordered" evidence="5">
    <location>
        <begin position="164"/>
        <end position="192"/>
    </location>
</feature>
<dbReference type="SUPFAM" id="SSF51905">
    <property type="entry name" value="FAD/NAD(P)-binding domain"/>
    <property type="match status" value="1"/>
</dbReference>
<evidence type="ECO:0000256" key="2">
    <source>
        <dbReference type="ARBA" id="ARBA00022630"/>
    </source>
</evidence>
<keyword evidence="4" id="KW-0560">Oxidoreductase</keyword>
<feature type="non-terminal residue" evidence="7">
    <location>
        <position position="1"/>
    </location>
</feature>
<dbReference type="InterPro" id="IPR050641">
    <property type="entry name" value="RIFMO-like"/>
</dbReference>